<organism evidence="2 3">
    <name type="scientific">Agrocybe chaxingu</name>
    <dbReference type="NCBI Taxonomy" id="84603"/>
    <lineage>
        <taxon>Eukaryota</taxon>
        <taxon>Fungi</taxon>
        <taxon>Dikarya</taxon>
        <taxon>Basidiomycota</taxon>
        <taxon>Agaricomycotina</taxon>
        <taxon>Agaricomycetes</taxon>
        <taxon>Agaricomycetidae</taxon>
        <taxon>Agaricales</taxon>
        <taxon>Agaricineae</taxon>
        <taxon>Strophariaceae</taxon>
        <taxon>Agrocybe</taxon>
    </lineage>
</organism>
<keyword evidence="3" id="KW-1185">Reference proteome</keyword>
<feature type="transmembrane region" description="Helical" evidence="1">
    <location>
        <begin position="124"/>
        <end position="145"/>
    </location>
</feature>
<gene>
    <name evidence="2" type="ORF">NLJ89_g11650</name>
</gene>
<evidence type="ECO:0000313" key="2">
    <source>
        <dbReference type="EMBL" id="KAJ3488087.1"/>
    </source>
</evidence>
<evidence type="ECO:0000256" key="1">
    <source>
        <dbReference type="SAM" id="Phobius"/>
    </source>
</evidence>
<reference evidence="2" key="1">
    <citation type="submission" date="2022-07" db="EMBL/GenBank/DDBJ databases">
        <title>Genome Sequence of Agrocybe chaxingu.</title>
        <authorList>
            <person name="Buettner E."/>
        </authorList>
    </citation>
    <scope>NUCLEOTIDE SEQUENCE</scope>
    <source>
        <strain evidence="2">MP-N11</strain>
    </source>
</reference>
<feature type="transmembrane region" description="Helical" evidence="1">
    <location>
        <begin position="77"/>
        <end position="103"/>
    </location>
</feature>
<evidence type="ECO:0000313" key="3">
    <source>
        <dbReference type="Proteomes" id="UP001148786"/>
    </source>
</evidence>
<protein>
    <submittedName>
        <fullName evidence="2">Uncharacterized protein</fullName>
    </submittedName>
</protein>
<accession>A0A9W8MQZ7</accession>
<feature type="transmembrane region" description="Helical" evidence="1">
    <location>
        <begin position="42"/>
        <end position="65"/>
    </location>
</feature>
<dbReference type="EMBL" id="JANKHO010002860">
    <property type="protein sequence ID" value="KAJ3488087.1"/>
    <property type="molecule type" value="Genomic_DNA"/>
</dbReference>
<dbReference type="OrthoDB" id="10402572at2759"/>
<keyword evidence="1" id="KW-0472">Membrane</keyword>
<keyword evidence="1" id="KW-0812">Transmembrane</keyword>
<keyword evidence="1" id="KW-1133">Transmembrane helix</keyword>
<dbReference type="Proteomes" id="UP001148786">
    <property type="component" value="Unassembled WGS sequence"/>
</dbReference>
<proteinExistence type="predicted"/>
<sequence>MSTFNNHTWPPPISVAPRSESELESASQNSSRKADKILPDQAAFLAYPLIIFTITLLIMSIFGFFEDEWNRQYRHYYLYYSITHVASILCFVTTPFTLFYLLALVFASWFPSRVPHFVKDMKRGTFGCVNFAYVAALTILWGFIVSESENGVAPRDLRLHITIIAGIELAFLCLLGVVFLFDILQARYDAMKEGGIRLPTTTPRIMVVVNGTPYIDIPAFPLPQSSPQASDIKVKVQDFNHQPIDIEGGEPLPTYNA</sequence>
<name>A0A9W8MQZ7_9AGAR</name>
<dbReference type="AlphaFoldDB" id="A0A9W8MQZ7"/>
<feature type="transmembrane region" description="Helical" evidence="1">
    <location>
        <begin position="157"/>
        <end position="181"/>
    </location>
</feature>
<comment type="caution">
    <text evidence="2">The sequence shown here is derived from an EMBL/GenBank/DDBJ whole genome shotgun (WGS) entry which is preliminary data.</text>
</comment>